<dbReference type="InterPro" id="IPR045569">
    <property type="entry name" value="Metalloprtase-TldD/E_C"/>
</dbReference>
<dbReference type="AlphaFoldDB" id="A0A078MAW3"/>
<proteinExistence type="inferred from homology"/>
<sequence length="447" mass="48181">MERQQFQQALLKAAMTEGLQDAEVYAEFSSATSIKVNEGELDTYETSEEGGVSFRARFNDKMGYAYTEKIEQGSIHFLVEAVKKNADVIEIEDTTTSFAGSEHYAQAAFYNDNLATVTPVAMISTLQQVEEQILALDERIKRVSYCQMQLFTGERHLVNAKGLDLHEASNGLIIYANAVAMANGETKTGSEVEIIDDLTQFTTERFAKRVAAQAVAGLGGLSIASAKYPVILENEAATALLNVFTSSFSAEEAQKGMSRLQGKVGKQVAATQVTITDEPRYTKSLSKTTFDAEGVATMPRTIIKQGVLQTLLHNRRTAEEAGVVTTGNAYKPSYKGTISIAPHKFVLQAGTVSKDQLITEMDKGVLITNLAGLHAGANTISGDFSVAASGFYIEGGKIVGPTKQMTIASNFFELLTTIEAVADDIYAGFARVSSPSLRIAPIAVTVE</sequence>
<feature type="domain" description="Metalloprotease TldD/E central" evidence="4">
    <location>
        <begin position="115"/>
        <end position="218"/>
    </location>
</feature>
<dbReference type="SUPFAM" id="SSF111283">
    <property type="entry name" value="Putative modulator of DNA gyrase, PmbA/TldD"/>
    <property type="match status" value="1"/>
</dbReference>
<organism evidence="5">
    <name type="scientific">Metalysinibacillus saudimassiliensis</name>
    <dbReference type="NCBI Taxonomy" id="1461583"/>
    <lineage>
        <taxon>Bacteria</taxon>
        <taxon>Bacillati</taxon>
        <taxon>Bacillota</taxon>
        <taxon>Bacilli</taxon>
        <taxon>Bacillales</taxon>
        <taxon>Caryophanaceae</taxon>
        <taxon>Metalysinibacillus</taxon>
    </lineage>
</organism>
<dbReference type="PANTHER" id="PTHR43421">
    <property type="entry name" value="METALLOPROTEASE PMBA"/>
    <property type="match status" value="1"/>
</dbReference>
<dbReference type="GO" id="GO:0005829">
    <property type="term" value="C:cytosol"/>
    <property type="evidence" value="ECO:0007669"/>
    <property type="project" value="TreeGrafter"/>
</dbReference>
<evidence type="ECO:0000259" key="3">
    <source>
        <dbReference type="Pfam" id="PF19289"/>
    </source>
</evidence>
<dbReference type="HOGENOM" id="CLU_026425_4_0_9"/>
<reference evidence="5" key="1">
    <citation type="submission" date="2014-07" db="EMBL/GenBank/DDBJ databases">
        <authorList>
            <person name="Urmite Genomes Urmite Genomes"/>
        </authorList>
    </citation>
    <scope>NUCLEOTIDE SEQUENCE</scope>
    <source>
        <strain evidence="5">13S34_air</strain>
    </source>
</reference>
<accession>A0A078MAW3</accession>
<dbReference type="Gene3D" id="3.30.2290.10">
    <property type="entry name" value="PmbA/TldD superfamily"/>
    <property type="match status" value="1"/>
</dbReference>
<evidence type="ECO:0000313" key="5">
    <source>
        <dbReference type="EMBL" id="CEA03349.1"/>
    </source>
</evidence>
<dbReference type="InterPro" id="IPR045570">
    <property type="entry name" value="Metalloprtase-TldD/E_cen_dom"/>
</dbReference>
<dbReference type="Pfam" id="PF01523">
    <property type="entry name" value="PmbA_TldD_1st"/>
    <property type="match status" value="1"/>
</dbReference>
<feature type="domain" description="Metalloprotease TldD/E C-terminal" evidence="3">
    <location>
        <begin position="226"/>
        <end position="445"/>
    </location>
</feature>
<dbReference type="GO" id="GO:0006508">
    <property type="term" value="P:proteolysis"/>
    <property type="evidence" value="ECO:0007669"/>
    <property type="project" value="InterPro"/>
</dbReference>
<evidence type="ECO:0000256" key="1">
    <source>
        <dbReference type="ARBA" id="ARBA00005836"/>
    </source>
</evidence>
<dbReference type="InterPro" id="IPR035068">
    <property type="entry name" value="TldD/PmbA_N"/>
</dbReference>
<dbReference type="PANTHER" id="PTHR43421:SF1">
    <property type="entry name" value="METALLOPROTEASE PMBA"/>
    <property type="match status" value="1"/>
</dbReference>
<gene>
    <name evidence="5" type="ORF">BN1050_01538</name>
</gene>
<feature type="domain" description="Metalloprotease TldD/E N-terminal" evidence="2">
    <location>
        <begin position="22"/>
        <end position="86"/>
    </location>
</feature>
<dbReference type="Pfam" id="PF19289">
    <property type="entry name" value="PmbA_TldD_3rd"/>
    <property type="match status" value="1"/>
</dbReference>
<name>A0A078MAW3_9BACL</name>
<dbReference type="InterPro" id="IPR036059">
    <property type="entry name" value="TldD/PmbA_sf"/>
</dbReference>
<protein>
    <submittedName>
        <fullName evidence="5">Peptidase PmbA</fullName>
    </submittedName>
</protein>
<evidence type="ECO:0000259" key="2">
    <source>
        <dbReference type="Pfam" id="PF01523"/>
    </source>
</evidence>
<dbReference type="InterPro" id="IPR002510">
    <property type="entry name" value="Metalloprtase-TldD/E_N"/>
</dbReference>
<dbReference type="Pfam" id="PF19290">
    <property type="entry name" value="PmbA_TldD_2nd"/>
    <property type="match status" value="1"/>
</dbReference>
<comment type="similarity">
    <text evidence="1">Belongs to the peptidase U62 family.</text>
</comment>
<dbReference type="InterPro" id="IPR047657">
    <property type="entry name" value="PmbA"/>
</dbReference>
<dbReference type="EMBL" id="LN483075">
    <property type="protein sequence ID" value="CEA03349.1"/>
    <property type="molecule type" value="Genomic_DNA"/>
</dbReference>
<evidence type="ECO:0000259" key="4">
    <source>
        <dbReference type="Pfam" id="PF19290"/>
    </source>
</evidence>
<dbReference type="PATRIC" id="fig|1461583.4.peg.1478"/>
<dbReference type="GO" id="GO:0008237">
    <property type="term" value="F:metallopeptidase activity"/>
    <property type="evidence" value="ECO:0007669"/>
    <property type="project" value="InterPro"/>
</dbReference>